<dbReference type="InterPro" id="IPR035906">
    <property type="entry name" value="MetI-like_sf"/>
</dbReference>
<keyword evidence="5 7" id="KW-1133">Transmembrane helix</keyword>
<evidence type="ECO:0000256" key="6">
    <source>
        <dbReference type="ARBA" id="ARBA00023136"/>
    </source>
</evidence>
<dbReference type="InterPro" id="IPR000515">
    <property type="entry name" value="MetI-like"/>
</dbReference>
<feature type="transmembrane region" description="Helical" evidence="7">
    <location>
        <begin position="109"/>
        <end position="136"/>
    </location>
</feature>
<evidence type="ECO:0000256" key="4">
    <source>
        <dbReference type="ARBA" id="ARBA00022692"/>
    </source>
</evidence>
<proteinExistence type="inferred from homology"/>
<accession>A0A8J3DKH6</accession>
<dbReference type="GO" id="GO:0005886">
    <property type="term" value="C:plasma membrane"/>
    <property type="evidence" value="ECO:0007669"/>
    <property type="project" value="UniProtKB-SubCell"/>
</dbReference>
<evidence type="ECO:0000256" key="7">
    <source>
        <dbReference type="RuleBase" id="RU363032"/>
    </source>
</evidence>
<keyword evidence="4 7" id="KW-0812">Transmembrane</keyword>
<comment type="caution">
    <text evidence="9">The sequence shown here is derived from an EMBL/GenBank/DDBJ whole genome shotgun (WGS) entry which is preliminary data.</text>
</comment>
<evidence type="ECO:0000256" key="3">
    <source>
        <dbReference type="ARBA" id="ARBA00022475"/>
    </source>
</evidence>
<evidence type="ECO:0000256" key="2">
    <source>
        <dbReference type="ARBA" id="ARBA00022448"/>
    </source>
</evidence>
<comment type="subcellular location">
    <subcellularLocation>
        <location evidence="1 7">Cell membrane</location>
        <topology evidence="1 7">Multi-pass membrane protein</topology>
    </subcellularLocation>
</comment>
<dbReference type="Pfam" id="PF00528">
    <property type="entry name" value="BPD_transp_1"/>
    <property type="match status" value="1"/>
</dbReference>
<reference evidence="9" key="2">
    <citation type="submission" date="2020-09" db="EMBL/GenBank/DDBJ databases">
        <authorList>
            <person name="Sun Q."/>
            <person name="Kim S."/>
        </authorList>
    </citation>
    <scope>NUCLEOTIDE SEQUENCE</scope>
    <source>
        <strain evidence="9">KCTC 42249</strain>
    </source>
</reference>
<gene>
    <name evidence="9" type="ORF">GCM10016234_00750</name>
</gene>
<comment type="similarity">
    <text evidence="7">Belongs to the binding-protein-dependent transport system permease family.</text>
</comment>
<feature type="transmembrane region" description="Helical" evidence="7">
    <location>
        <begin position="223"/>
        <end position="243"/>
    </location>
</feature>
<dbReference type="CDD" id="cd06261">
    <property type="entry name" value="TM_PBP2"/>
    <property type="match status" value="1"/>
</dbReference>
<dbReference type="PROSITE" id="PS50928">
    <property type="entry name" value="ABC_TM1"/>
    <property type="match status" value="1"/>
</dbReference>
<dbReference type="SUPFAM" id="SSF161098">
    <property type="entry name" value="MetI-like"/>
    <property type="match status" value="1"/>
</dbReference>
<keyword evidence="10" id="KW-1185">Reference proteome</keyword>
<dbReference type="EMBL" id="BMZQ01000001">
    <property type="protein sequence ID" value="GHD05139.1"/>
    <property type="molecule type" value="Genomic_DNA"/>
</dbReference>
<protein>
    <recommendedName>
        <fullName evidence="8">ABC transmembrane type-1 domain-containing protein</fullName>
    </recommendedName>
</protein>
<keyword evidence="2 7" id="KW-0813">Transport</keyword>
<evidence type="ECO:0000259" key="8">
    <source>
        <dbReference type="PROSITE" id="PS50928"/>
    </source>
</evidence>
<dbReference type="Gene3D" id="1.10.3720.10">
    <property type="entry name" value="MetI-like"/>
    <property type="match status" value="1"/>
</dbReference>
<evidence type="ECO:0000313" key="9">
    <source>
        <dbReference type="EMBL" id="GHD05139.1"/>
    </source>
</evidence>
<evidence type="ECO:0000256" key="1">
    <source>
        <dbReference type="ARBA" id="ARBA00004651"/>
    </source>
</evidence>
<keyword evidence="3" id="KW-1003">Cell membrane</keyword>
<dbReference type="AlphaFoldDB" id="A0A8J3DKH6"/>
<name>A0A8J3DKH6_9HYPH</name>
<feature type="transmembrane region" description="Helical" evidence="7">
    <location>
        <begin position="65"/>
        <end position="88"/>
    </location>
</feature>
<evidence type="ECO:0000313" key="10">
    <source>
        <dbReference type="Proteomes" id="UP000630142"/>
    </source>
</evidence>
<feature type="domain" description="ABC transmembrane type-1" evidence="8">
    <location>
        <begin position="61"/>
        <end position="242"/>
    </location>
</feature>
<dbReference type="GO" id="GO:0055085">
    <property type="term" value="P:transmembrane transport"/>
    <property type="evidence" value="ECO:0007669"/>
    <property type="project" value="InterPro"/>
</dbReference>
<dbReference type="PANTHER" id="PTHR30151">
    <property type="entry name" value="ALKANE SULFONATE ABC TRANSPORTER-RELATED, MEMBRANE SUBUNIT"/>
    <property type="match status" value="1"/>
</dbReference>
<dbReference type="RefSeq" id="WP_385964020.1">
    <property type="nucleotide sequence ID" value="NZ_JBHRUN010000002.1"/>
</dbReference>
<keyword evidence="6 7" id="KW-0472">Membrane</keyword>
<organism evidence="9 10">
    <name type="scientific">Tianweitania populi</name>
    <dbReference type="NCBI Taxonomy" id="1607949"/>
    <lineage>
        <taxon>Bacteria</taxon>
        <taxon>Pseudomonadati</taxon>
        <taxon>Pseudomonadota</taxon>
        <taxon>Alphaproteobacteria</taxon>
        <taxon>Hyphomicrobiales</taxon>
        <taxon>Phyllobacteriaceae</taxon>
        <taxon>Tianweitania</taxon>
    </lineage>
</organism>
<evidence type="ECO:0000256" key="5">
    <source>
        <dbReference type="ARBA" id="ARBA00022989"/>
    </source>
</evidence>
<feature type="transmembrane region" description="Helical" evidence="7">
    <location>
        <begin position="171"/>
        <end position="193"/>
    </location>
</feature>
<dbReference type="Proteomes" id="UP000630142">
    <property type="component" value="Unassembled WGS sequence"/>
</dbReference>
<dbReference type="PANTHER" id="PTHR30151:SF38">
    <property type="entry name" value="ALIPHATIC SULFONATES TRANSPORT PERMEASE PROTEIN SSUC-RELATED"/>
    <property type="match status" value="1"/>
</dbReference>
<reference evidence="9" key="1">
    <citation type="journal article" date="2014" name="Int. J. Syst. Evol. Microbiol.">
        <title>Complete genome sequence of Corynebacterium casei LMG S-19264T (=DSM 44701T), isolated from a smear-ripened cheese.</title>
        <authorList>
            <consortium name="US DOE Joint Genome Institute (JGI-PGF)"/>
            <person name="Walter F."/>
            <person name="Albersmeier A."/>
            <person name="Kalinowski J."/>
            <person name="Ruckert C."/>
        </authorList>
    </citation>
    <scope>NUCLEOTIDE SEQUENCE</scope>
    <source>
        <strain evidence="9">KCTC 42249</strain>
    </source>
</reference>
<sequence>MSMRTRTRLDLRGLVLPATILLAWWVVSANGLGNNYIFVSFSRIGAAIAQFVNDGTLLAGTTATLLRLLIGFALGAASGLAIGLLIGLSSAAGRVISPTFHALRQIAVFAWMPLLTAWLGIGGQTMIALIAIGAFYPTVVNVEAGCRGVPLPYLEVGRVMELSRWQTIRRIILPAAAPSILAGLELAVATAWLSTIGAEYFISAGDGLGIILAASRMRGSMDGVIVGILAIGLVGFALNRLLAFASRRAFKWRAPST</sequence>